<name>A0A839TAT6_AZOMA</name>
<reference evidence="8 9" key="1">
    <citation type="submission" date="2020-08" db="EMBL/GenBank/DDBJ databases">
        <title>Genomic Encyclopedia of Type Strains, Phase III (KMG-III): the genomes of soil and plant-associated and newly described type strains.</title>
        <authorList>
            <person name="Whitman W."/>
        </authorList>
    </citation>
    <scope>NUCLEOTIDE SEQUENCE [LARGE SCALE GENOMIC DNA]</scope>
    <source>
        <strain evidence="8 9">CECT 4462</strain>
    </source>
</reference>
<keyword evidence="2" id="KW-0732">Signal</keyword>
<dbReference type="AlphaFoldDB" id="A0A839TAT6"/>
<keyword evidence="3" id="KW-0560">Oxidoreductase</keyword>
<evidence type="ECO:0000256" key="4">
    <source>
        <dbReference type="ARBA" id="ARBA00023157"/>
    </source>
</evidence>
<sequence>MNNCTGQGLKGLKPLWLLAAIATMSMVAIAYYQLRELSSSVRSLQASVVNQQNSLSDEAMAQKITGLIEAYEKAKRSAAVDAKFAPYQAALEKTTGKHVYGNPLARFTLVEFSDLECPYCKRFHSTPKTIVDASKGTVNWEWKHLPLDFHNPAADQSAMASECVAELGGNRAFWVFIGEVFRIGRGGGQGVDSVVDLAKDIGLDEASFNTCITSGRYSVKVATDKAAAGKLGINGTPATFVVDNTTGQSQLLGGAQPPEAILVAIRKLSEQGNTEHN</sequence>
<keyword evidence="6" id="KW-0472">Membrane</keyword>
<evidence type="ECO:0000256" key="3">
    <source>
        <dbReference type="ARBA" id="ARBA00023002"/>
    </source>
</evidence>
<dbReference type="InterPro" id="IPR036249">
    <property type="entry name" value="Thioredoxin-like_sf"/>
</dbReference>
<dbReference type="InterPro" id="IPR013766">
    <property type="entry name" value="Thioredoxin_domain"/>
</dbReference>
<protein>
    <submittedName>
        <fullName evidence="8">Protein-disulfide isomerase</fullName>
    </submittedName>
</protein>
<keyword evidence="5" id="KW-0676">Redox-active center</keyword>
<dbReference type="GO" id="GO:0016491">
    <property type="term" value="F:oxidoreductase activity"/>
    <property type="evidence" value="ECO:0007669"/>
    <property type="project" value="UniProtKB-KW"/>
</dbReference>
<dbReference type="Proteomes" id="UP000549250">
    <property type="component" value="Unassembled WGS sequence"/>
</dbReference>
<comment type="caution">
    <text evidence="8">The sequence shown here is derived from an EMBL/GenBank/DDBJ whole genome shotgun (WGS) entry which is preliminary data.</text>
</comment>
<dbReference type="PANTHER" id="PTHR13887:SF14">
    <property type="entry name" value="DISULFIDE BOND FORMATION PROTEIN D"/>
    <property type="match status" value="1"/>
</dbReference>
<dbReference type="Gene3D" id="3.40.30.10">
    <property type="entry name" value="Glutaredoxin"/>
    <property type="match status" value="1"/>
</dbReference>
<evidence type="ECO:0000256" key="2">
    <source>
        <dbReference type="ARBA" id="ARBA00022729"/>
    </source>
</evidence>
<evidence type="ECO:0000259" key="7">
    <source>
        <dbReference type="PROSITE" id="PS51352"/>
    </source>
</evidence>
<dbReference type="GO" id="GO:0016853">
    <property type="term" value="F:isomerase activity"/>
    <property type="evidence" value="ECO:0007669"/>
    <property type="project" value="UniProtKB-KW"/>
</dbReference>
<feature type="domain" description="Thioredoxin" evidence="7">
    <location>
        <begin position="79"/>
        <end position="270"/>
    </location>
</feature>
<dbReference type="EMBL" id="JACHXI010000030">
    <property type="protein sequence ID" value="MBB3105254.1"/>
    <property type="molecule type" value="Genomic_DNA"/>
</dbReference>
<keyword evidence="4" id="KW-1015">Disulfide bond</keyword>
<dbReference type="InterPro" id="IPR012336">
    <property type="entry name" value="Thioredoxin-like_fold"/>
</dbReference>
<evidence type="ECO:0000313" key="9">
    <source>
        <dbReference type="Proteomes" id="UP000549250"/>
    </source>
</evidence>
<evidence type="ECO:0000313" key="8">
    <source>
        <dbReference type="EMBL" id="MBB3105254.1"/>
    </source>
</evidence>
<evidence type="ECO:0000256" key="6">
    <source>
        <dbReference type="SAM" id="Phobius"/>
    </source>
</evidence>
<evidence type="ECO:0000256" key="5">
    <source>
        <dbReference type="ARBA" id="ARBA00023284"/>
    </source>
</evidence>
<accession>A0A839TAT6</accession>
<feature type="transmembrane region" description="Helical" evidence="6">
    <location>
        <begin position="15"/>
        <end position="34"/>
    </location>
</feature>
<proteinExistence type="inferred from homology"/>
<dbReference type="RefSeq" id="WP_183168118.1">
    <property type="nucleotide sequence ID" value="NZ_JACHXI010000030.1"/>
</dbReference>
<keyword evidence="6" id="KW-1133">Transmembrane helix</keyword>
<keyword evidence="6" id="KW-0812">Transmembrane</keyword>
<dbReference type="PANTHER" id="PTHR13887">
    <property type="entry name" value="GLUTATHIONE S-TRANSFERASE KAPPA"/>
    <property type="match status" value="1"/>
</dbReference>
<gene>
    <name evidence="8" type="ORF">FHR87_003689</name>
</gene>
<dbReference type="SUPFAM" id="SSF52833">
    <property type="entry name" value="Thioredoxin-like"/>
    <property type="match status" value="1"/>
</dbReference>
<dbReference type="PROSITE" id="PS51352">
    <property type="entry name" value="THIOREDOXIN_2"/>
    <property type="match status" value="1"/>
</dbReference>
<keyword evidence="9" id="KW-1185">Reference proteome</keyword>
<comment type="similarity">
    <text evidence="1">Belongs to the thioredoxin family. DsbA subfamily.</text>
</comment>
<dbReference type="Pfam" id="PF13462">
    <property type="entry name" value="Thioredoxin_4"/>
    <property type="match status" value="1"/>
</dbReference>
<evidence type="ECO:0000256" key="1">
    <source>
        <dbReference type="ARBA" id="ARBA00005791"/>
    </source>
</evidence>
<organism evidence="8 9">
    <name type="scientific">Azomonas macrocytogenes</name>
    <name type="common">Azotobacter macrocytogenes</name>
    <dbReference type="NCBI Taxonomy" id="69962"/>
    <lineage>
        <taxon>Bacteria</taxon>
        <taxon>Pseudomonadati</taxon>
        <taxon>Pseudomonadota</taxon>
        <taxon>Gammaproteobacteria</taxon>
        <taxon>Pseudomonadales</taxon>
        <taxon>Pseudomonadaceae</taxon>
        <taxon>Azomonas</taxon>
    </lineage>
</organism>
<keyword evidence="8" id="KW-0413">Isomerase</keyword>